<accession>A0A653L722</accession>
<organism evidence="1 2">
    <name type="scientific">Aeromonas veronii</name>
    <dbReference type="NCBI Taxonomy" id="654"/>
    <lineage>
        <taxon>Bacteria</taxon>
        <taxon>Pseudomonadati</taxon>
        <taxon>Pseudomonadota</taxon>
        <taxon>Gammaproteobacteria</taxon>
        <taxon>Aeromonadales</taxon>
        <taxon>Aeromonadaceae</taxon>
        <taxon>Aeromonas</taxon>
    </lineage>
</organism>
<reference evidence="1 2" key="1">
    <citation type="submission" date="2019-10" db="EMBL/GenBank/DDBJ databases">
        <authorList>
            <person name="Karimi E."/>
        </authorList>
    </citation>
    <scope>NUCLEOTIDE SEQUENCE [LARGE SCALE GENOMIC DNA]</scope>
    <source>
        <strain evidence="1">Aeromonas sp. 8C</strain>
    </source>
</reference>
<evidence type="ECO:0000313" key="1">
    <source>
        <dbReference type="EMBL" id="VXA87118.1"/>
    </source>
</evidence>
<dbReference type="EMBL" id="CABWLC010000018">
    <property type="protein sequence ID" value="VXA87118.1"/>
    <property type="molecule type" value="Genomic_DNA"/>
</dbReference>
<dbReference type="Proteomes" id="UP000439123">
    <property type="component" value="Unassembled WGS sequence"/>
</dbReference>
<dbReference type="AlphaFoldDB" id="A0A653L722"/>
<name>A0A653L722_AERVE</name>
<sequence>MAILAPVWRGFVLSDSLLGTFLCSAGGSRVLAFFCLGTEYGTLGRLKET</sequence>
<protein>
    <submittedName>
        <fullName evidence="1">Uncharacterized protein</fullName>
    </submittedName>
</protein>
<evidence type="ECO:0000313" key="2">
    <source>
        <dbReference type="Proteomes" id="UP000439123"/>
    </source>
</evidence>
<gene>
    <name evidence="1" type="ORF">AERO8C_50031</name>
</gene>
<proteinExistence type="predicted"/>